<evidence type="ECO:0000259" key="6">
    <source>
        <dbReference type="PROSITE" id="PS50263"/>
    </source>
</evidence>
<dbReference type="AlphaFoldDB" id="A0A1M5CGF9"/>
<dbReference type="SUPFAM" id="SSF56317">
    <property type="entry name" value="Carbon-nitrogen hydrolase"/>
    <property type="match status" value="1"/>
</dbReference>
<dbReference type="Gene3D" id="3.60.110.10">
    <property type="entry name" value="Carbon-nitrogen hydrolase"/>
    <property type="match status" value="1"/>
</dbReference>
<dbReference type="STRING" id="1297750.SAMN05444405_11037"/>
<dbReference type="PANTHER" id="PTHR47799">
    <property type="entry name" value="OMEGA-AMIDASE YAFV"/>
    <property type="match status" value="1"/>
</dbReference>
<accession>A0A1M5CGF9</accession>
<sequence length="259" mass="30044">MKTALRISLAQIDIAWENIQENLRRLEIKLQALSGKTDIVVLPEMFSTGFTMQSHLFAETINGNTISTLRKWATKYNLALVGSYICSENEAYYNRAFFLAPNNEEHFYDKRHLFRMGNEPKHFSAGNKRCIFSWQGWKINLLICYDLRFPVWSRNVINEYDLLIYVANWPASRSHVWDTLLCARAIENQSYVCGVNRIGNDAMGISYNGGSALYNMRGENLVNFNKNEEGICTVNLEIDTLRSFRTKFPVWRDSDFFSL</sequence>
<dbReference type="OrthoDB" id="9811121at2"/>
<dbReference type="Pfam" id="PF00795">
    <property type="entry name" value="CN_hydrolase"/>
    <property type="match status" value="1"/>
</dbReference>
<proteinExistence type="inferred from homology"/>
<dbReference type="FunFam" id="3.60.110.10:FF:000004">
    <property type="entry name" value="Carbon-nitrogen hydrolase"/>
    <property type="match status" value="1"/>
</dbReference>
<evidence type="ECO:0000256" key="1">
    <source>
        <dbReference type="ARBA" id="ARBA00010613"/>
    </source>
</evidence>
<dbReference type="InterPro" id="IPR003010">
    <property type="entry name" value="C-N_Hydrolase"/>
</dbReference>
<dbReference type="PANTHER" id="PTHR47799:SF1">
    <property type="entry name" value="OMEGA-AMIDASE YAFV"/>
    <property type="match status" value="1"/>
</dbReference>
<dbReference type="GO" id="GO:0106008">
    <property type="term" value="F:2-oxoglutaramate amidase activity"/>
    <property type="evidence" value="ECO:0007669"/>
    <property type="project" value="TreeGrafter"/>
</dbReference>
<organism evidence="7 8">
    <name type="scientific">Bacteroides luti</name>
    <dbReference type="NCBI Taxonomy" id="1297750"/>
    <lineage>
        <taxon>Bacteria</taxon>
        <taxon>Pseudomonadati</taxon>
        <taxon>Bacteroidota</taxon>
        <taxon>Bacteroidia</taxon>
        <taxon>Bacteroidales</taxon>
        <taxon>Bacteroidaceae</taxon>
        <taxon>Bacteroides</taxon>
    </lineage>
</organism>
<dbReference type="GO" id="GO:0050152">
    <property type="term" value="F:omega-amidase activity"/>
    <property type="evidence" value="ECO:0007669"/>
    <property type="project" value="UniProtKB-EC"/>
</dbReference>
<dbReference type="EC" id="3.5.1.3" evidence="3"/>
<dbReference type="NCBIfam" id="NF007757">
    <property type="entry name" value="PRK10438.1"/>
    <property type="match status" value="1"/>
</dbReference>
<gene>
    <name evidence="7" type="ORF">SAMN05444405_11037</name>
</gene>
<comment type="catalytic activity">
    <reaction evidence="4">
        <text>a monoamide of a dicarboxylate + H2O = a dicarboxylate + NH4(+)</text>
        <dbReference type="Rhea" id="RHEA:11716"/>
        <dbReference type="ChEBI" id="CHEBI:15377"/>
        <dbReference type="ChEBI" id="CHEBI:28938"/>
        <dbReference type="ChEBI" id="CHEBI:28965"/>
        <dbReference type="ChEBI" id="CHEBI:77450"/>
        <dbReference type="EC" id="3.5.1.3"/>
    </reaction>
</comment>
<dbReference type="PROSITE" id="PS50263">
    <property type="entry name" value="CN_HYDROLASE"/>
    <property type="match status" value="1"/>
</dbReference>
<dbReference type="RefSeq" id="WP_073401881.1">
    <property type="nucleotide sequence ID" value="NZ_FQTV01000010.1"/>
</dbReference>
<protein>
    <recommendedName>
        <fullName evidence="5">Omega-amidase YafV</fullName>
        <ecNumber evidence="3">3.5.1.3</ecNumber>
    </recommendedName>
</protein>
<dbReference type="InterPro" id="IPR052737">
    <property type="entry name" value="Omega-amidase_YafV"/>
</dbReference>
<evidence type="ECO:0000256" key="2">
    <source>
        <dbReference type="ARBA" id="ARBA00022801"/>
    </source>
</evidence>
<evidence type="ECO:0000256" key="5">
    <source>
        <dbReference type="ARBA" id="ARBA00072139"/>
    </source>
</evidence>
<evidence type="ECO:0000313" key="7">
    <source>
        <dbReference type="EMBL" id="SHF53843.1"/>
    </source>
</evidence>
<keyword evidence="8" id="KW-1185">Reference proteome</keyword>
<feature type="domain" description="CN hydrolase" evidence="6">
    <location>
        <begin position="5"/>
        <end position="240"/>
    </location>
</feature>
<reference evidence="7 8" key="1">
    <citation type="submission" date="2016-11" db="EMBL/GenBank/DDBJ databases">
        <authorList>
            <person name="Jaros S."/>
            <person name="Januszkiewicz K."/>
            <person name="Wedrychowicz H."/>
        </authorList>
    </citation>
    <scope>NUCLEOTIDE SEQUENCE [LARGE SCALE GENOMIC DNA]</scope>
    <source>
        <strain evidence="7 8">DSM 26991</strain>
    </source>
</reference>
<dbReference type="Proteomes" id="UP000184509">
    <property type="component" value="Unassembled WGS sequence"/>
</dbReference>
<comment type="similarity">
    <text evidence="1">Belongs to the carbon-nitrogen hydrolase superfamily. NIT1/NIT2 family.</text>
</comment>
<dbReference type="CDD" id="cd07575">
    <property type="entry name" value="Xc-1258_like"/>
    <property type="match status" value="1"/>
</dbReference>
<keyword evidence="2 7" id="KW-0378">Hydrolase</keyword>
<evidence type="ECO:0000256" key="3">
    <source>
        <dbReference type="ARBA" id="ARBA00039118"/>
    </source>
</evidence>
<dbReference type="InterPro" id="IPR036526">
    <property type="entry name" value="C-N_Hydrolase_sf"/>
</dbReference>
<dbReference type="EMBL" id="FQTV01000010">
    <property type="protein sequence ID" value="SHF53843.1"/>
    <property type="molecule type" value="Genomic_DNA"/>
</dbReference>
<evidence type="ECO:0000256" key="4">
    <source>
        <dbReference type="ARBA" id="ARBA00052904"/>
    </source>
</evidence>
<evidence type="ECO:0000313" key="8">
    <source>
        <dbReference type="Proteomes" id="UP000184509"/>
    </source>
</evidence>
<name>A0A1M5CGF9_9BACE</name>